<dbReference type="Proteomes" id="UP000006034">
    <property type="component" value="Unassembled WGS sequence"/>
</dbReference>
<dbReference type="EMBL" id="ADCP02000002">
    <property type="protein sequence ID" value="EFV45818.1"/>
    <property type="molecule type" value="Genomic_DNA"/>
</dbReference>
<name>E5Y2M8_BILW3</name>
<comment type="cofactor">
    <cofactor evidence="1">
        <name>[4Fe-4S] cluster</name>
        <dbReference type="ChEBI" id="CHEBI:49883"/>
    </cofactor>
</comment>
<feature type="domain" description="Molybdopterin dinucleotide-binding" evidence="9">
    <location>
        <begin position="673"/>
        <end position="790"/>
    </location>
</feature>
<dbReference type="GO" id="GO:0047111">
    <property type="term" value="F:formate dehydrogenase (cytochrome-c-553) activity"/>
    <property type="evidence" value="ECO:0007669"/>
    <property type="project" value="InterPro"/>
</dbReference>
<evidence type="ECO:0000259" key="9">
    <source>
        <dbReference type="Pfam" id="PF01568"/>
    </source>
</evidence>
<accession>E5Y2M8</accession>
<keyword evidence="5" id="KW-0479">Metal-binding</keyword>
<dbReference type="eggNOG" id="COG0243">
    <property type="taxonomic scope" value="Bacteria"/>
</dbReference>
<dbReference type="SUPFAM" id="SSF53706">
    <property type="entry name" value="Formate dehydrogenase/DMSO reductase, domains 1-3"/>
    <property type="match status" value="1"/>
</dbReference>
<evidence type="ECO:0000313" key="11">
    <source>
        <dbReference type="Proteomes" id="UP000006034"/>
    </source>
</evidence>
<dbReference type="GO" id="GO:0030313">
    <property type="term" value="C:cell envelope"/>
    <property type="evidence" value="ECO:0007669"/>
    <property type="project" value="UniProtKB-SubCell"/>
</dbReference>
<dbReference type="STRING" id="563192.HMPREF0179_00439"/>
<dbReference type="Gene3D" id="3.40.50.740">
    <property type="match status" value="1"/>
</dbReference>
<dbReference type="SUPFAM" id="SSF50692">
    <property type="entry name" value="ADC-like"/>
    <property type="match status" value="1"/>
</dbReference>
<dbReference type="PROSITE" id="PS00932">
    <property type="entry name" value="MOLYBDOPTERIN_PROK_3"/>
    <property type="match status" value="1"/>
</dbReference>
<dbReference type="NCBIfam" id="TIGR01553">
    <property type="entry name" value="formate-DH-alph"/>
    <property type="match status" value="1"/>
</dbReference>
<dbReference type="Pfam" id="PF00384">
    <property type="entry name" value="Molybdopterin"/>
    <property type="match status" value="1"/>
</dbReference>
<keyword evidence="7" id="KW-0560">Oxidoreductase</keyword>
<dbReference type="InterPro" id="IPR006656">
    <property type="entry name" value="Mopterin_OxRdtase"/>
</dbReference>
<reference evidence="10 11" key="2">
    <citation type="submission" date="2013-04" db="EMBL/GenBank/DDBJ databases">
        <title>The Genome Sequence of Bilophila wadsworthia 3_1_6.</title>
        <authorList>
            <consortium name="The Broad Institute Genomics Platform"/>
            <person name="Earl A."/>
            <person name="Ward D."/>
            <person name="Feldgarden M."/>
            <person name="Gevers D."/>
            <person name="Sibley C."/>
            <person name="Strauss J."/>
            <person name="Allen-Vercoe E."/>
            <person name="Walker B."/>
            <person name="Young S."/>
            <person name="Zeng Q."/>
            <person name="Gargeya S."/>
            <person name="Fitzgerald M."/>
            <person name="Haas B."/>
            <person name="Abouelleil A."/>
            <person name="Allen A.W."/>
            <person name="Alvarado L."/>
            <person name="Arachchi H.M."/>
            <person name="Berlin A.M."/>
            <person name="Chapman S.B."/>
            <person name="Gainer-Dewar J."/>
            <person name="Goldberg J."/>
            <person name="Griggs A."/>
            <person name="Gujja S."/>
            <person name="Hansen M."/>
            <person name="Howarth C."/>
            <person name="Imamovic A."/>
            <person name="Ireland A."/>
            <person name="Larimer J."/>
            <person name="McCowan C."/>
            <person name="Murphy C."/>
            <person name="Pearson M."/>
            <person name="Poon T.W."/>
            <person name="Priest M."/>
            <person name="Roberts A."/>
            <person name="Saif S."/>
            <person name="Shea T."/>
            <person name="Sisk P."/>
            <person name="Sykes S."/>
            <person name="Wortman J."/>
            <person name="Nusbaum C."/>
            <person name="Birren B."/>
        </authorList>
    </citation>
    <scope>NUCLEOTIDE SEQUENCE [LARGE SCALE GENOMIC DNA]</scope>
    <source>
        <strain evidence="10 11">3_1_6</strain>
    </source>
</reference>
<sequence>MTNHWNDLANSDCILIMGSNPAENHPISFKWVLKAQDKGAKVVSVDPRFTHSSSKADFYVQLRVGTDIAFLGGMINYILNNDKYFKQYVIDSTNGPTVVGERFGFSDGLFSGFNADKKSYDKKTWAFEMDANGVPVRDETLTHPRCVLQLLKKHYDRYTLDKVSETTGTPKEDLLRVYETFASTGAPDKAGTIMYAMGWTQKSVGVQNIRAMSIIQLLLGNIGVAGGGVNALRGESNVQGSTDQALLADIWPGYLPVPTSTLTTLADYNATTPKTNDPKSVNWWGNRPKYTASFLMSLYPGVTPDVAYSYVPRLDADKKRTDYMWMSIFDRMVEGKLDGLFAWGMNPACSGPNANKSRGAMEKLKWLVNVNLFDNETGSFWRGPGKDPTQIATEVFFLPCCTSIEKEGSIANSGRWMQWRYAGPDRYGETKPDGDIMVEMMLAIRKLYKEQGGVFPEPILGLGIDKWMEGHEFSPANTAKVMNGYFLRDVTIGGKLYKAGHQVPAFAMLQADGSTASGNWLHAGSWTDEGNMMARRDKTQTPEQEKIGLFPNWSYAWPMNRRIIYNRASVDKQGRPWNPDKPVIQWRDGKWVGDVVDGGGDPGTKYPFIMQKDGQGALFGPGREDGPLPEFYEPMESPFEKHAFSAQRSNPVAFKAIGEVLAVADERFPFIGTTYRVTEHWQTGLMTRRCSWLVEAEPQVFAELDPELAKERGIGNGDVVRVSSARGNLLAKAIVTNRFQPMNANGKTVHMIGLPWHFGWLVPKRGGDSANLLTAAVGDPNSAIPESKAFMVNIEKMPDQDLPE</sequence>
<dbReference type="eggNOG" id="COG3383">
    <property type="taxonomic scope" value="Bacteria"/>
</dbReference>
<dbReference type="PANTHER" id="PTHR43598">
    <property type="entry name" value="TUNGSTEN-CONTAINING FORMYLMETHANOFURAN DEHYDROGENASE 2 SUBUNIT B"/>
    <property type="match status" value="1"/>
</dbReference>
<dbReference type="Gene3D" id="2.40.40.20">
    <property type="match status" value="1"/>
</dbReference>
<organism evidence="10 11">
    <name type="scientific">Bilophila wadsworthia (strain 3_1_6)</name>
    <dbReference type="NCBI Taxonomy" id="563192"/>
    <lineage>
        <taxon>Bacteria</taxon>
        <taxon>Pseudomonadati</taxon>
        <taxon>Thermodesulfobacteriota</taxon>
        <taxon>Desulfovibrionia</taxon>
        <taxon>Desulfovibrionales</taxon>
        <taxon>Desulfovibrionaceae</taxon>
        <taxon>Bilophila</taxon>
    </lineage>
</organism>
<evidence type="ECO:0000256" key="2">
    <source>
        <dbReference type="ARBA" id="ARBA00004196"/>
    </source>
</evidence>
<dbReference type="GO" id="GO:0030151">
    <property type="term" value="F:molybdenum ion binding"/>
    <property type="evidence" value="ECO:0007669"/>
    <property type="project" value="TreeGrafter"/>
</dbReference>
<keyword evidence="11" id="KW-1185">Reference proteome</keyword>
<evidence type="ECO:0000256" key="1">
    <source>
        <dbReference type="ARBA" id="ARBA00001966"/>
    </source>
</evidence>
<evidence type="ECO:0000256" key="7">
    <source>
        <dbReference type="ARBA" id="ARBA00023002"/>
    </source>
</evidence>
<comment type="similarity">
    <text evidence="3">Belongs to the prokaryotic molybdopterin-containing oxidoreductase family.</text>
</comment>
<evidence type="ECO:0000256" key="5">
    <source>
        <dbReference type="ARBA" id="ARBA00022723"/>
    </source>
</evidence>
<dbReference type="Gene3D" id="3.40.228.10">
    <property type="entry name" value="Dimethylsulfoxide Reductase, domain 2"/>
    <property type="match status" value="2"/>
</dbReference>
<comment type="caution">
    <text evidence="10">The sequence shown here is derived from an EMBL/GenBank/DDBJ whole genome shotgun (WGS) entry which is preliminary data.</text>
</comment>
<evidence type="ECO:0000256" key="4">
    <source>
        <dbReference type="ARBA" id="ARBA00022485"/>
    </source>
</evidence>
<keyword evidence="6" id="KW-0574">Periplasm</keyword>
<dbReference type="CDD" id="cd02792">
    <property type="entry name" value="MopB_CT_Formate-Dh-Na-like"/>
    <property type="match status" value="1"/>
</dbReference>
<dbReference type="Pfam" id="PF01568">
    <property type="entry name" value="Molydop_binding"/>
    <property type="match status" value="1"/>
</dbReference>
<keyword evidence="4" id="KW-0004">4Fe-4S</keyword>
<dbReference type="HOGENOM" id="CLU_000422_1_2_7"/>
<gene>
    <name evidence="10" type="ORF">HMPREF0179_00439</name>
</gene>
<comment type="subcellular location">
    <subcellularLocation>
        <location evidence="2">Cell envelope</location>
    </subcellularLocation>
</comment>
<keyword evidence="4" id="KW-0411">Iron-sulfur</keyword>
<reference evidence="10 11" key="1">
    <citation type="submission" date="2010-10" db="EMBL/GenBank/DDBJ databases">
        <authorList>
            <consortium name="The Broad Institute Genome Sequencing Platform"/>
            <person name="Ward D."/>
            <person name="Earl A."/>
            <person name="Feldgarden M."/>
            <person name="Young S.K."/>
            <person name="Gargeya S."/>
            <person name="Zeng Q."/>
            <person name="Alvarado L."/>
            <person name="Berlin A."/>
            <person name="Bochicchio J."/>
            <person name="Chapman S.B."/>
            <person name="Chen Z."/>
            <person name="Freedman E."/>
            <person name="Gellesch M."/>
            <person name="Goldberg J."/>
            <person name="Griggs A."/>
            <person name="Gujja S."/>
            <person name="Heilman E."/>
            <person name="Heiman D."/>
            <person name="Howarth C."/>
            <person name="Mehta T."/>
            <person name="Neiman D."/>
            <person name="Pearson M."/>
            <person name="Roberts A."/>
            <person name="Saif S."/>
            <person name="Shea T."/>
            <person name="Shenoy N."/>
            <person name="Sisk P."/>
            <person name="Stolte C."/>
            <person name="Sykes S."/>
            <person name="White J."/>
            <person name="Yandava C."/>
            <person name="Allen-Vercoe E."/>
            <person name="Sibley C."/>
            <person name="Ambrose C.E."/>
            <person name="Strauss J."/>
            <person name="Daigneault M."/>
            <person name="Haas B."/>
            <person name="Nusbaum C."/>
            <person name="Birren B."/>
        </authorList>
    </citation>
    <scope>NUCLEOTIDE SEQUENCE [LARGE SCALE GENOMIC DNA]</scope>
    <source>
        <strain evidence="10 11">3_1_6</strain>
    </source>
</reference>
<protein>
    <submittedName>
        <fullName evidence="10">Formate dehydrogenase, alpha subunit</fullName>
    </submittedName>
</protein>
<keyword evidence="4" id="KW-0408">Iron</keyword>
<evidence type="ECO:0000256" key="3">
    <source>
        <dbReference type="ARBA" id="ARBA00010312"/>
    </source>
</evidence>
<evidence type="ECO:0000259" key="8">
    <source>
        <dbReference type="Pfam" id="PF00384"/>
    </source>
</evidence>
<dbReference type="GO" id="GO:0043546">
    <property type="term" value="F:molybdopterin cofactor binding"/>
    <property type="evidence" value="ECO:0007669"/>
    <property type="project" value="InterPro"/>
</dbReference>
<dbReference type="GO" id="GO:0051539">
    <property type="term" value="F:4 iron, 4 sulfur cluster binding"/>
    <property type="evidence" value="ECO:0007669"/>
    <property type="project" value="UniProtKB-KW"/>
</dbReference>
<dbReference type="GO" id="GO:0008863">
    <property type="term" value="F:formate dehydrogenase (NAD+) activity"/>
    <property type="evidence" value="ECO:0007669"/>
    <property type="project" value="InterPro"/>
</dbReference>
<proteinExistence type="inferred from homology"/>
<feature type="domain" description="Molybdopterin oxidoreductase" evidence="8">
    <location>
        <begin position="2"/>
        <end position="439"/>
    </location>
</feature>
<dbReference type="InterPro" id="IPR006657">
    <property type="entry name" value="MoPterin_dinucl-bd_dom"/>
</dbReference>
<evidence type="ECO:0000256" key="6">
    <source>
        <dbReference type="ARBA" id="ARBA00022764"/>
    </source>
</evidence>
<dbReference type="GO" id="GO:0009055">
    <property type="term" value="F:electron transfer activity"/>
    <property type="evidence" value="ECO:0007669"/>
    <property type="project" value="InterPro"/>
</dbReference>
<dbReference type="GO" id="GO:0009061">
    <property type="term" value="P:anaerobic respiration"/>
    <property type="evidence" value="ECO:0007669"/>
    <property type="project" value="TreeGrafter"/>
</dbReference>
<dbReference type="AlphaFoldDB" id="E5Y2M8"/>
<dbReference type="PANTHER" id="PTHR43598:SF1">
    <property type="entry name" value="FORMATE DEHYDROGENASE-O MAJOR SUBUNIT"/>
    <property type="match status" value="1"/>
</dbReference>
<evidence type="ECO:0000313" key="10">
    <source>
        <dbReference type="EMBL" id="EFV45818.1"/>
    </source>
</evidence>
<dbReference type="InterPro" id="IPR006443">
    <property type="entry name" value="Formate-DH-alph_fdnG"/>
</dbReference>
<dbReference type="InterPro" id="IPR009010">
    <property type="entry name" value="Asp_de-COase-like_dom_sf"/>
</dbReference>
<dbReference type="InterPro" id="IPR006655">
    <property type="entry name" value="Mopterin_OxRdtase_prok_CS"/>
</dbReference>